<dbReference type="GO" id="GO:0005975">
    <property type="term" value="P:carbohydrate metabolic process"/>
    <property type="evidence" value="ECO:0007669"/>
    <property type="project" value="UniProtKB-ARBA"/>
</dbReference>
<dbReference type="InterPro" id="IPR012419">
    <property type="entry name" value="Cas1_AcylTrans_dom"/>
</dbReference>
<evidence type="ECO:0000313" key="11">
    <source>
        <dbReference type="EMBL" id="KAF9787289.1"/>
    </source>
</evidence>
<feature type="transmembrane region" description="Helical" evidence="9">
    <location>
        <begin position="458"/>
        <end position="475"/>
    </location>
</feature>
<dbReference type="Pfam" id="PF07779">
    <property type="entry name" value="Cas1_AcylT"/>
    <property type="match status" value="1"/>
</dbReference>
<reference evidence="11" key="1">
    <citation type="journal article" date="2020" name="Nat. Commun.">
        <title>Large-scale genome sequencing of mycorrhizal fungi provides insights into the early evolution of symbiotic traits.</title>
        <authorList>
            <person name="Miyauchi S."/>
            <person name="Kiss E."/>
            <person name="Kuo A."/>
            <person name="Drula E."/>
            <person name="Kohler A."/>
            <person name="Sanchez-Garcia M."/>
            <person name="Morin E."/>
            <person name="Andreopoulos B."/>
            <person name="Barry K.W."/>
            <person name="Bonito G."/>
            <person name="Buee M."/>
            <person name="Carver A."/>
            <person name="Chen C."/>
            <person name="Cichocki N."/>
            <person name="Clum A."/>
            <person name="Culley D."/>
            <person name="Crous P.W."/>
            <person name="Fauchery L."/>
            <person name="Girlanda M."/>
            <person name="Hayes R.D."/>
            <person name="Keri Z."/>
            <person name="LaButti K."/>
            <person name="Lipzen A."/>
            <person name="Lombard V."/>
            <person name="Magnuson J."/>
            <person name="Maillard F."/>
            <person name="Murat C."/>
            <person name="Nolan M."/>
            <person name="Ohm R.A."/>
            <person name="Pangilinan J."/>
            <person name="Pereira M.F."/>
            <person name="Perotto S."/>
            <person name="Peter M."/>
            <person name="Pfister S."/>
            <person name="Riley R."/>
            <person name="Sitrit Y."/>
            <person name="Stielow J.B."/>
            <person name="Szollosi G."/>
            <person name="Zifcakova L."/>
            <person name="Stursova M."/>
            <person name="Spatafora J.W."/>
            <person name="Tedersoo L."/>
            <person name="Vaario L.M."/>
            <person name="Yamada A."/>
            <person name="Yan M."/>
            <person name="Wang P."/>
            <person name="Xu J."/>
            <person name="Bruns T."/>
            <person name="Baldrian P."/>
            <person name="Vilgalys R."/>
            <person name="Dunand C."/>
            <person name="Henrissat B."/>
            <person name="Grigoriev I.V."/>
            <person name="Hibbett D."/>
            <person name="Nagy L.G."/>
            <person name="Martin F.M."/>
        </authorList>
    </citation>
    <scope>NUCLEOTIDE SEQUENCE</scope>
    <source>
        <strain evidence="11">UH-Tt-Lm1</strain>
    </source>
</reference>
<evidence type="ECO:0000256" key="4">
    <source>
        <dbReference type="ARBA" id="ARBA00022692"/>
    </source>
</evidence>
<feature type="transmembrane region" description="Helical" evidence="9">
    <location>
        <begin position="482"/>
        <end position="502"/>
    </location>
</feature>
<gene>
    <name evidence="11" type="ORF">BJ322DRAFT_712976</name>
</gene>
<comment type="caution">
    <text evidence="11">The sequence shown here is derived from an EMBL/GenBank/DDBJ whole genome shotgun (WGS) entry which is preliminary data.</text>
</comment>
<evidence type="ECO:0000256" key="3">
    <source>
        <dbReference type="ARBA" id="ARBA00022679"/>
    </source>
</evidence>
<name>A0A9P6L8Z6_9AGAM</name>
<feature type="transmembrane region" description="Helical" evidence="9">
    <location>
        <begin position="858"/>
        <end position="879"/>
    </location>
</feature>
<feature type="compositionally biased region" description="Basic and acidic residues" evidence="8">
    <location>
        <begin position="803"/>
        <end position="815"/>
    </location>
</feature>
<feature type="transmembrane region" description="Helical" evidence="9">
    <location>
        <begin position="391"/>
        <end position="411"/>
    </location>
</feature>
<keyword evidence="6 9" id="KW-0472">Membrane</keyword>
<evidence type="ECO:0000259" key="10">
    <source>
        <dbReference type="Pfam" id="PF07779"/>
    </source>
</evidence>
<dbReference type="AlphaFoldDB" id="A0A9P6L8Z6"/>
<evidence type="ECO:0000256" key="8">
    <source>
        <dbReference type="SAM" id="MobiDB-lite"/>
    </source>
</evidence>
<evidence type="ECO:0000313" key="12">
    <source>
        <dbReference type="Proteomes" id="UP000736335"/>
    </source>
</evidence>
<dbReference type="EMBL" id="WIUZ02000005">
    <property type="protein sequence ID" value="KAF9787289.1"/>
    <property type="molecule type" value="Genomic_DNA"/>
</dbReference>
<evidence type="ECO:0000256" key="7">
    <source>
        <dbReference type="ARBA" id="ARBA00023180"/>
    </source>
</evidence>
<feature type="transmembrane region" description="Helical" evidence="9">
    <location>
        <begin position="537"/>
        <end position="555"/>
    </location>
</feature>
<accession>A0A9P6L8Z6</accession>
<comment type="similarity">
    <text evidence="2">Belongs to the PC-esterase family. CASD1 subfamily.</text>
</comment>
<protein>
    <submittedName>
        <fullName evidence="11">Cas1p-domain-containing protein</fullName>
    </submittedName>
</protein>
<evidence type="ECO:0000256" key="1">
    <source>
        <dbReference type="ARBA" id="ARBA00004141"/>
    </source>
</evidence>
<feature type="region of interest" description="Disordered" evidence="8">
    <location>
        <begin position="752"/>
        <end position="819"/>
    </location>
</feature>
<keyword evidence="4 9" id="KW-0812">Transmembrane</keyword>
<dbReference type="PANTHER" id="PTHR13533:SF1">
    <property type="entry name" value="N-ACETYLNEURAMINATE 9-O-ACETYLTRANSFERASE"/>
    <property type="match status" value="1"/>
</dbReference>
<feature type="transmembrane region" description="Helical" evidence="9">
    <location>
        <begin position="21"/>
        <end position="37"/>
    </location>
</feature>
<feature type="transmembrane region" description="Helical" evidence="9">
    <location>
        <begin position="326"/>
        <end position="345"/>
    </location>
</feature>
<keyword evidence="7" id="KW-0325">Glycoprotein</keyword>
<dbReference type="GO" id="GO:0016740">
    <property type="term" value="F:transferase activity"/>
    <property type="evidence" value="ECO:0007669"/>
    <property type="project" value="UniProtKB-KW"/>
</dbReference>
<comment type="subcellular location">
    <subcellularLocation>
        <location evidence="1">Membrane</location>
        <topology evidence="1">Multi-pass membrane protein</topology>
    </subcellularLocation>
</comment>
<dbReference type="GO" id="GO:0005794">
    <property type="term" value="C:Golgi apparatus"/>
    <property type="evidence" value="ECO:0007669"/>
    <property type="project" value="UniProtKB-ARBA"/>
</dbReference>
<feature type="transmembrane region" description="Helical" evidence="9">
    <location>
        <begin position="587"/>
        <end position="603"/>
    </location>
</feature>
<organism evidence="11 12">
    <name type="scientific">Thelephora terrestris</name>
    <dbReference type="NCBI Taxonomy" id="56493"/>
    <lineage>
        <taxon>Eukaryota</taxon>
        <taxon>Fungi</taxon>
        <taxon>Dikarya</taxon>
        <taxon>Basidiomycota</taxon>
        <taxon>Agaricomycotina</taxon>
        <taxon>Agaricomycetes</taxon>
        <taxon>Thelephorales</taxon>
        <taxon>Thelephoraceae</taxon>
        <taxon>Thelephora</taxon>
    </lineage>
</organism>
<dbReference type="OrthoDB" id="1932925at2759"/>
<evidence type="ECO:0000256" key="9">
    <source>
        <dbReference type="SAM" id="Phobius"/>
    </source>
</evidence>
<dbReference type="PANTHER" id="PTHR13533">
    <property type="entry name" value="N-ACETYLNEURAMINATE 9-O-ACETYLTRANSFERASE"/>
    <property type="match status" value="1"/>
</dbReference>
<reference evidence="11" key="2">
    <citation type="submission" date="2020-11" db="EMBL/GenBank/DDBJ databases">
        <authorList>
            <consortium name="DOE Joint Genome Institute"/>
            <person name="Kuo A."/>
            <person name="Miyauchi S."/>
            <person name="Kiss E."/>
            <person name="Drula E."/>
            <person name="Kohler A."/>
            <person name="Sanchez-Garcia M."/>
            <person name="Andreopoulos B."/>
            <person name="Barry K.W."/>
            <person name="Bonito G."/>
            <person name="Buee M."/>
            <person name="Carver A."/>
            <person name="Chen C."/>
            <person name="Cichocki N."/>
            <person name="Clum A."/>
            <person name="Culley D."/>
            <person name="Crous P.W."/>
            <person name="Fauchery L."/>
            <person name="Girlanda M."/>
            <person name="Hayes R."/>
            <person name="Keri Z."/>
            <person name="Labutti K."/>
            <person name="Lipzen A."/>
            <person name="Lombard V."/>
            <person name="Magnuson J."/>
            <person name="Maillard F."/>
            <person name="Morin E."/>
            <person name="Murat C."/>
            <person name="Nolan M."/>
            <person name="Ohm R."/>
            <person name="Pangilinan J."/>
            <person name="Pereira M."/>
            <person name="Perotto S."/>
            <person name="Peter M."/>
            <person name="Riley R."/>
            <person name="Sitrit Y."/>
            <person name="Stielow B."/>
            <person name="Szollosi G."/>
            <person name="Zifcakova L."/>
            <person name="Stursova M."/>
            <person name="Spatafora J.W."/>
            <person name="Tedersoo L."/>
            <person name="Vaario L.-M."/>
            <person name="Yamada A."/>
            <person name="Yan M."/>
            <person name="Wang P."/>
            <person name="Xu J."/>
            <person name="Bruns T."/>
            <person name="Baldrian P."/>
            <person name="Vilgalys R."/>
            <person name="Henrissat B."/>
            <person name="Grigoriev I.V."/>
            <person name="Hibbett D."/>
            <person name="Nagy L.G."/>
            <person name="Martin F.M."/>
        </authorList>
    </citation>
    <scope>NUCLEOTIDE SEQUENCE</scope>
    <source>
        <strain evidence="11">UH-Tt-Lm1</strain>
    </source>
</reference>
<dbReference type="GO" id="GO:0016020">
    <property type="term" value="C:membrane"/>
    <property type="evidence" value="ECO:0007669"/>
    <property type="project" value="UniProtKB-SubCell"/>
</dbReference>
<proteinExistence type="inferred from homology"/>
<evidence type="ECO:0000256" key="6">
    <source>
        <dbReference type="ARBA" id="ARBA00023136"/>
    </source>
</evidence>
<keyword evidence="3" id="KW-0808">Transferase</keyword>
<feature type="domain" description="Cas1p 10 TM acyl transferase" evidence="10">
    <location>
        <begin position="312"/>
        <end position="750"/>
    </location>
</feature>
<evidence type="ECO:0000256" key="2">
    <source>
        <dbReference type="ARBA" id="ARBA00010666"/>
    </source>
</evidence>
<keyword evidence="12" id="KW-1185">Reference proteome</keyword>
<feature type="compositionally biased region" description="Polar residues" evidence="8">
    <location>
        <begin position="753"/>
        <end position="792"/>
    </location>
</feature>
<keyword evidence="5 9" id="KW-1133">Transmembrane helix</keyword>
<sequence length="882" mass="99940">MGSSRRLQVHLNPLFPQYLSLFFICSIVILGLAGLVLDQSDPLKCYALLHRGRWLDSVFKNWQPDGCMLNIYTPQDTSTCFRSRQVVFVGDSITRQLFFQFANIVDPKLPDAPPDDDHKHSNYTLDAENKVQLSFYWDPYMNSSYSRLVHPTGTDRAPSLNSDRPALLVLGTGLWYLRNQDSGGLPAWEARVEAVIETIRNARPPLADQIVFLPVEEPVISKLSPERANTIRISDVDAMNSDLFHRIYSPHDSFSTKLLRSPHRVSLSPVLNHMLHDSQTTDGLHFSTPIIKAQANLLLNFRCNDFLPKRYPMDKTCCRSYPSPSWPHFFVISIVCLVAPVSWYYSYHAGKINPATWISDEHRPVFIMSGAVALMYVADRTSFWFKEQKQFDPWFFGSSSVLALLVGLATVKRADKDLGFLNREQTDEWKGWMQIAILIYHYTGASKISGIYNPIRVLVAAYLFMTGYGHTVFYVKKADYGFLRIAQVMVRLNLLTIILAYVMNTDYLFYYFAPLVSFWYIVVYVTMAIGSQYNDRTVFLICKVLAAMSVTTFIINEEWILKEIFSVLEGACNIPWSAKESSFRLQLDYWIVYFGMLTAIAYMKVRDHRLTDHPLWPMVVKVSIGVSAVGMVWFFAFELLQPSKFTYNHWHPYISWIPVISFAILRNANPTLRSASSQVFGFIGKCSLETFIMQYHLWLAADTKGLLIVIPWTRWRIPNVIVTTTIFVWLSNQVAQATTVFTGWICGSGKGSEPSSLPTHNANANANTSVGGGSSNMLTPSGRTSATASPSESLPLITDNDQDEPKDGSGERIPFEPDTPIRPVRWVDRLAESPATTTRDASSTAFLSRRKEWPEVGLVGRLSLGLVAMWILNLMWPAAESV</sequence>
<dbReference type="Proteomes" id="UP000736335">
    <property type="component" value="Unassembled WGS sequence"/>
</dbReference>
<feature type="transmembrane region" description="Helical" evidence="9">
    <location>
        <begin position="508"/>
        <end position="530"/>
    </location>
</feature>
<feature type="transmembrane region" description="Helical" evidence="9">
    <location>
        <begin position="615"/>
        <end position="637"/>
    </location>
</feature>
<feature type="transmembrane region" description="Helical" evidence="9">
    <location>
        <begin position="649"/>
        <end position="668"/>
    </location>
</feature>
<feature type="transmembrane region" description="Helical" evidence="9">
    <location>
        <begin position="365"/>
        <end position="385"/>
    </location>
</feature>
<evidence type="ECO:0000256" key="5">
    <source>
        <dbReference type="ARBA" id="ARBA00022989"/>
    </source>
</evidence>